<gene>
    <name evidence="3" type="ORF">IEE83_05505</name>
</gene>
<keyword evidence="4" id="KW-1185">Reference proteome</keyword>
<organism evidence="3 4">
    <name type="scientific">Dyadobacter subterraneus</name>
    <dbReference type="NCBI Taxonomy" id="2773304"/>
    <lineage>
        <taxon>Bacteria</taxon>
        <taxon>Pseudomonadati</taxon>
        <taxon>Bacteroidota</taxon>
        <taxon>Cytophagia</taxon>
        <taxon>Cytophagales</taxon>
        <taxon>Spirosomataceae</taxon>
        <taxon>Dyadobacter</taxon>
    </lineage>
</organism>
<feature type="domain" description="YCII-related" evidence="2">
    <location>
        <begin position="17"/>
        <end position="111"/>
    </location>
</feature>
<reference evidence="4" key="1">
    <citation type="submission" date="2023-07" db="EMBL/GenBank/DDBJ databases">
        <title>Dyadobacter sp. nov 'subterranea' isolated from contaminted grondwater.</title>
        <authorList>
            <person name="Szabo I."/>
            <person name="Al-Omari J."/>
            <person name="Szerdahelyi S.G."/>
            <person name="Rado J."/>
        </authorList>
    </citation>
    <scope>NUCLEOTIDE SEQUENCE [LARGE SCALE GENOMIC DNA]</scope>
    <source>
        <strain evidence="4">UP-52</strain>
    </source>
</reference>
<name>A0ABR9W787_9BACT</name>
<comment type="caution">
    <text evidence="3">The sequence shown here is derived from an EMBL/GenBank/DDBJ whole genome shotgun (WGS) entry which is preliminary data.</text>
</comment>
<dbReference type="InterPro" id="IPR011008">
    <property type="entry name" value="Dimeric_a/b-barrel"/>
</dbReference>
<dbReference type="InterPro" id="IPR005545">
    <property type="entry name" value="YCII"/>
</dbReference>
<proteinExistence type="inferred from homology"/>
<dbReference type="Proteomes" id="UP000634134">
    <property type="component" value="Unassembled WGS sequence"/>
</dbReference>
<dbReference type="SUPFAM" id="SSF54909">
    <property type="entry name" value="Dimeric alpha+beta barrel"/>
    <property type="match status" value="1"/>
</dbReference>
<evidence type="ECO:0000259" key="2">
    <source>
        <dbReference type="Pfam" id="PF03795"/>
    </source>
</evidence>
<accession>A0ABR9W787</accession>
<evidence type="ECO:0000256" key="1">
    <source>
        <dbReference type="ARBA" id="ARBA00007689"/>
    </source>
</evidence>
<evidence type="ECO:0000313" key="3">
    <source>
        <dbReference type="EMBL" id="MBE9461332.1"/>
    </source>
</evidence>
<dbReference type="Gene3D" id="3.30.70.1060">
    <property type="entry name" value="Dimeric alpha+beta barrel"/>
    <property type="match status" value="1"/>
</dbReference>
<sequence length="112" mass="12719">MNEFVLVFHKDHRVSEVPTSEEEIQMNLKVWHDWFRSLAAQDKLAIPIQFWDPLGKVLKPDNVVTEGPYSEIGKSIDGLIVVKAVDYIEAKEIANECPVLELGGTVEIRMVN</sequence>
<comment type="similarity">
    <text evidence="1">Belongs to the YciI family.</text>
</comment>
<protein>
    <submittedName>
        <fullName evidence="3">Transcription initiation protein</fullName>
    </submittedName>
</protein>
<dbReference type="EMBL" id="JACYGY010000001">
    <property type="protein sequence ID" value="MBE9461332.1"/>
    <property type="molecule type" value="Genomic_DNA"/>
</dbReference>
<dbReference type="Pfam" id="PF03795">
    <property type="entry name" value="YCII"/>
    <property type="match status" value="1"/>
</dbReference>
<evidence type="ECO:0000313" key="4">
    <source>
        <dbReference type="Proteomes" id="UP000634134"/>
    </source>
</evidence>
<dbReference type="RefSeq" id="WP_194119602.1">
    <property type="nucleotide sequence ID" value="NZ_JACYGY010000001.1"/>
</dbReference>